<dbReference type="Proteomes" id="UP000694844">
    <property type="component" value="Chromosome 5"/>
</dbReference>
<keyword evidence="1" id="KW-1133">Transmembrane helix</keyword>
<keyword evidence="2" id="KW-1185">Reference proteome</keyword>
<proteinExistence type="predicted"/>
<sequence length="245" mass="27961">MIVRSFVHALDLCSLKYSHMFLSDALLIIIYLRIKETISYRFDITSNMSVSKINGVLLLFIAFQGYGRGQNGPCKGRPYGCCPNTYWNQKEGKCLECKAGYYWMNCNRTCPYPYYGRDCQQECTCIQKVCNFMTGCTKGDENSKTTATYINKIEYTINTHSAISTEYRFTNHTIYINYVKSTSNTNGTNNSHETSNIKNPSNAKYTMILVGSLVLGVVFIAYVAVHIVDRQRKKTMNSLTQDRLI</sequence>
<accession>A0A8B8E4C1</accession>
<protein>
    <submittedName>
        <fullName evidence="3">Uncharacterized protein LOC111132061 isoform X1</fullName>
    </submittedName>
</protein>
<gene>
    <name evidence="3" type="primary">LOC111132061</name>
</gene>
<dbReference type="OrthoDB" id="6206277at2759"/>
<dbReference type="AlphaFoldDB" id="A0A8B8E4C1"/>
<feature type="transmembrane region" description="Helical" evidence="1">
    <location>
        <begin position="205"/>
        <end position="228"/>
    </location>
</feature>
<evidence type="ECO:0000313" key="2">
    <source>
        <dbReference type="Proteomes" id="UP000694844"/>
    </source>
</evidence>
<dbReference type="Gene3D" id="2.170.300.10">
    <property type="entry name" value="Tie2 ligand-binding domain superfamily"/>
    <property type="match status" value="1"/>
</dbReference>
<organism evidence="2 3">
    <name type="scientific">Crassostrea virginica</name>
    <name type="common">Eastern oyster</name>
    <dbReference type="NCBI Taxonomy" id="6565"/>
    <lineage>
        <taxon>Eukaryota</taxon>
        <taxon>Metazoa</taxon>
        <taxon>Spiralia</taxon>
        <taxon>Lophotrochozoa</taxon>
        <taxon>Mollusca</taxon>
        <taxon>Bivalvia</taxon>
        <taxon>Autobranchia</taxon>
        <taxon>Pteriomorphia</taxon>
        <taxon>Ostreida</taxon>
        <taxon>Ostreoidea</taxon>
        <taxon>Ostreidae</taxon>
        <taxon>Crassostrea</taxon>
    </lineage>
</organism>
<dbReference type="GeneID" id="111132061"/>
<reference evidence="3" key="1">
    <citation type="submission" date="2025-08" db="UniProtKB">
        <authorList>
            <consortium name="RefSeq"/>
        </authorList>
    </citation>
    <scope>IDENTIFICATION</scope>
    <source>
        <tissue evidence="3">Whole sample</tissue>
    </source>
</reference>
<dbReference type="KEGG" id="cvn:111132061"/>
<evidence type="ECO:0000256" key="1">
    <source>
        <dbReference type="SAM" id="Phobius"/>
    </source>
</evidence>
<keyword evidence="1" id="KW-0812">Transmembrane</keyword>
<name>A0A8B8E4C1_CRAVI</name>
<dbReference type="RefSeq" id="XP_022335417.1">
    <property type="nucleotide sequence ID" value="XM_022479709.1"/>
</dbReference>
<evidence type="ECO:0000313" key="3">
    <source>
        <dbReference type="RefSeq" id="XP_022335417.1"/>
    </source>
</evidence>
<keyword evidence="1" id="KW-0472">Membrane</keyword>